<dbReference type="CDD" id="cd00332">
    <property type="entry name" value="PAL-HAL"/>
    <property type="match status" value="1"/>
</dbReference>
<name>A0A7K3VX58_9ACTN</name>
<reference evidence="2 3" key="1">
    <citation type="submission" date="2020-02" db="EMBL/GenBank/DDBJ databases">
        <title>Geodermatophilus sabuli CPCC 205279 I12A-02694.</title>
        <authorList>
            <person name="Jiang Z."/>
        </authorList>
    </citation>
    <scope>NUCLEOTIDE SEQUENCE [LARGE SCALE GENOMIC DNA]</scope>
    <source>
        <strain evidence="2 3">I12A-02694</strain>
    </source>
</reference>
<sequence>MTVTISGDGLSIEQIAAVVGGAEVQVTADPGVRDRMERSRQVIRTAIERGEPVYGVSTLFGAMADRHVGPDQLVELQRLALWQHKTAAGPRLPEPDVRAAMLLRANSLLKGASGIRLEIVERYVTFLNARAAPHVHQRGSIGASGDLVPLSYIAGAVLGLDRSFLVDHEGETLDALSALERLGLAPLELQPKEGLALNNGTGACTGIAANAVDRAIDLVAVGFGVHALVVQALLGTDQSFAPFVHASKPHPGQVWTAATMAGLVRGSSTVRHEEGGDRDRPAGELIQDRYSLRCLPQFAGPIVDGLTLVKRQIEIEANSANDNPLIDPDRGEILHTGNFLGQYTGVAMDQLRYHLGLMAKHLDVQIALLMAPEFSHGLSPSLVGNPDGMNVGLKSLQIAGNQLMPLMTFYGQSIVDRFPTHAEQFNQNVNSQAMNSANLARESLDVFTHFMAVALFCAVQAVELRAQLTTGSYDARGVLSPATRALYVAAREAASGPPSSERPLLWNDMDQIVQPMVEGLIDALAKGGPILASVGEVDQSLRAHSPWECR</sequence>
<proteinExistence type="predicted"/>
<dbReference type="InterPro" id="IPR022313">
    <property type="entry name" value="Phe/His_NH3-lyase_AS"/>
</dbReference>
<dbReference type="InterPro" id="IPR008948">
    <property type="entry name" value="L-Aspartase-like"/>
</dbReference>
<dbReference type="PROSITE" id="PS00488">
    <property type="entry name" value="PAL_HISTIDASE"/>
    <property type="match status" value="1"/>
</dbReference>
<dbReference type="InterPro" id="IPR024083">
    <property type="entry name" value="Fumarase/histidase_N"/>
</dbReference>
<evidence type="ECO:0000313" key="3">
    <source>
        <dbReference type="Proteomes" id="UP000470246"/>
    </source>
</evidence>
<keyword evidence="3" id="KW-1185">Reference proteome</keyword>
<dbReference type="SUPFAM" id="SSF48557">
    <property type="entry name" value="L-aspartase-like"/>
    <property type="match status" value="1"/>
</dbReference>
<protein>
    <submittedName>
        <fullName evidence="2">Aromatic amino acid lyase</fullName>
    </submittedName>
</protein>
<dbReference type="Gene3D" id="1.10.275.10">
    <property type="entry name" value="Fumarase/aspartase (N-terminal domain)"/>
    <property type="match status" value="1"/>
</dbReference>
<accession>A0A7K3VX58</accession>
<dbReference type="Gene3D" id="1.20.200.10">
    <property type="entry name" value="Fumarase/aspartase (Central domain)"/>
    <property type="match status" value="1"/>
</dbReference>
<comment type="caution">
    <text evidence="2">The sequence shown here is derived from an EMBL/GenBank/DDBJ whole genome shotgun (WGS) entry which is preliminary data.</text>
</comment>
<dbReference type="RefSeq" id="WP_163479703.1">
    <property type="nucleotide sequence ID" value="NZ_JAAGWF010000002.1"/>
</dbReference>
<dbReference type="EMBL" id="JAAGWF010000002">
    <property type="protein sequence ID" value="NEK56524.1"/>
    <property type="molecule type" value="Genomic_DNA"/>
</dbReference>
<gene>
    <name evidence="2" type="ORF">GCU56_01370</name>
</gene>
<dbReference type="InterPro" id="IPR001106">
    <property type="entry name" value="Aromatic_Lyase"/>
</dbReference>
<dbReference type="GO" id="GO:0016841">
    <property type="term" value="F:ammonia-lyase activity"/>
    <property type="evidence" value="ECO:0007669"/>
    <property type="project" value="InterPro"/>
</dbReference>
<dbReference type="AlphaFoldDB" id="A0A7K3VX58"/>
<dbReference type="Pfam" id="PF00221">
    <property type="entry name" value="Lyase_aromatic"/>
    <property type="match status" value="1"/>
</dbReference>
<evidence type="ECO:0000256" key="1">
    <source>
        <dbReference type="ARBA" id="ARBA00023239"/>
    </source>
</evidence>
<evidence type="ECO:0000313" key="2">
    <source>
        <dbReference type="EMBL" id="NEK56524.1"/>
    </source>
</evidence>
<dbReference type="FunFam" id="1.10.275.10:FF:000005">
    <property type="entry name" value="Histidine ammonia-lyase"/>
    <property type="match status" value="1"/>
</dbReference>
<keyword evidence="1 2" id="KW-0456">Lyase</keyword>
<dbReference type="PANTHER" id="PTHR10362">
    <property type="entry name" value="HISTIDINE AMMONIA-LYASE"/>
    <property type="match status" value="1"/>
</dbReference>
<organism evidence="2 3">
    <name type="scientific">Geodermatophilus sabuli</name>
    <dbReference type="NCBI Taxonomy" id="1564158"/>
    <lineage>
        <taxon>Bacteria</taxon>
        <taxon>Bacillati</taxon>
        <taxon>Actinomycetota</taxon>
        <taxon>Actinomycetes</taxon>
        <taxon>Geodermatophilales</taxon>
        <taxon>Geodermatophilaceae</taxon>
        <taxon>Geodermatophilus</taxon>
    </lineage>
</organism>
<dbReference type="Proteomes" id="UP000470246">
    <property type="component" value="Unassembled WGS sequence"/>
</dbReference>